<evidence type="ECO:0000313" key="1">
    <source>
        <dbReference type="EMBL" id="KAI4377914.1"/>
    </source>
</evidence>
<evidence type="ECO:0000313" key="2">
    <source>
        <dbReference type="Proteomes" id="UP001057402"/>
    </source>
</evidence>
<organism evidence="1 2">
    <name type="scientific">Melastoma candidum</name>
    <dbReference type="NCBI Taxonomy" id="119954"/>
    <lineage>
        <taxon>Eukaryota</taxon>
        <taxon>Viridiplantae</taxon>
        <taxon>Streptophyta</taxon>
        <taxon>Embryophyta</taxon>
        <taxon>Tracheophyta</taxon>
        <taxon>Spermatophyta</taxon>
        <taxon>Magnoliopsida</taxon>
        <taxon>eudicotyledons</taxon>
        <taxon>Gunneridae</taxon>
        <taxon>Pentapetalae</taxon>
        <taxon>rosids</taxon>
        <taxon>malvids</taxon>
        <taxon>Myrtales</taxon>
        <taxon>Melastomataceae</taxon>
        <taxon>Melastomatoideae</taxon>
        <taxon>Melastomateae</taxon>
        <taxon>Melastoma</taxon>
    </lineage>
</organism>
<reference evidence="2" key="1">
    <citation type="journal article" date="2023" name="Front. Plant Sci.">
        <title>Chromosomal-level genome assembly of Melastoma candidum provides insights into trichome evolution.</title>
        <authorList>
            <person name="Zhong Y."/>
            <person name="Wu W."/>
            <person name="Sun C."/>
            <person name="Zou P."/>
            <person name="Liu Y."/>
            <person name="Dai S."/>
            <person name="Zhou R."/>
        </authorList>
    </citation>
    <scope>NUCLEOTIDE SEQUENCE [LARGE SCALE GENOMIC DNA]</scope>
</reference>
<comment type="caution">
    <text evidence="1">The sequence shown here is derived from an EMBL/GenBank/DDBJ whole genome shotgun (WGS) entry which is preliminary data.</text>
</comment>
<keyword evidence="2" id="KW-1185">Reference proteome</keyword>
<name>A0ACB9RJW4_9MYRT</name>
<dbReference type="EMBL" id="CM042883">
    <property type="protein sequence ID" value="KAI4377914.1"/>
    <property type="molecule type" value="Genomic_DNA"/>
</dbReference>
<sequence length="80" mass="9458">MRIWTVESLDTLHVIHPQLQLPRSWLQPWVTEVRVCCLQVSCWEPISCSVISDELRTFRASAETKTSESRRKKDKEKFKV</sequence>
<accession>A0ACB9RJW4</accession>
<protein>
    <submittedName>
        <fullName evidence="1">Uncharacterized protein</fullName>
    </submittedName>
</protein>
<gene>
    <name evidence="1" type="ORF">MLD38_015470</name>
</gene>
<proteinExistence type="predicted"/>
<dbReference type="Proteomes" id="UP001057402">
    <property type="component" value="Chromosome 4"/>
</dbReference>